<accession>A0A2I1RH85</accession>
<dbReference type="InterPro" id="IPR027417">
    <property type="entry name" value="P-loop_NTPase"/>
</dbReference>
<evidence type="ECO:0000259" key="1">
    <source>
        <dbReference type="SMART" id="SM00382"/>
    </source>
</evidence>
<dbReference type="PANTHER" id="PTHR32182:SF23">
    <property type="entry name" value="ATP BINDING PROTEIN"/>
    <property type="match status" value="1"/>
</dbReference>
<sequence>MMKIKQLQLQNYGRFEDLTIDFAPTEDRASNVTVIVGNNGAGKSQILQALATGLSWFVNGLTKVKSINNHSDKFEFEWTFDCEGVHIPKKMIKNNQSFSEIELFFNDENSKFGSSIKIDTSVNNGLDIASYGREMTNFEALLDFYRENIKNTKNFNLPLLAFYSVERNVSVSELEPSLSFKNHQFSGYLNALNAGSDYSQFFQWFRDNEDLENEINKTKYLKEHDEFLRIEIKIEQLEEIQEHIDDIDYFPNDEEKYKYSAKIARQIKEEKEKYNNLLIRNSFLKDTSNQIQTLPLKFVRQAIEEFTEFKNIRIQRQDTPTMIIEKDGEELDVNQLSQGEKSLLALVGDIARRLAILNPSLDDPLQGEGVVMIDEVDLHLHPKWQHDLIDKLVRTFPNVQFILTTHSPLIVSDSPNILVYSLENGNLHKTKNIYGEDANTLLNNIFDVPVRTPEVENDFNNIRRAISNQEFEIADNLINSIAKKVASGNTELLKVKLLLAQAKLAQKSATNLG</sequence>
<dbReference type="Pfam" id="PF13175">
    <property type="entry name" value="AAA_15"/>
    <property type="match status" value="1"/>
</dbReference>
<dbReference type="InterPro" id="IPR041685">
    <property type="entry name" value="AAA_GajA/Old/RecF-like"/>
</dbReference>
<gene>
    <name evidence="2" type="ORF">CYJ96_07670</name>
</gene>
<name>A0A2I1RH85_FAUOS</name>
<dbReference type="GO" id="GO:0000731">
    <property type="term" value="P:DNA synthesis involved in DNA repair"/>
    <property type="evidence" value="ECO:0007669"/>
    <property type="project" value="TreeGrafter"/>
</dbReference>
<feature type="domain" description="AAA+ ATPase" evidence="1">
    <location>
        <begin position="29"/>
        <end position="424"/>
    </location>
</feature>
<dbReference type="EMBL" id="PKJS01000009">
    <property type="protein sequence ID" value="PKZ68495.1"/>
    <property type="molecule type" value="Genomic_DNA"/>
</dbReference>
<dbReference type="Proteomes" id="UP000234914">
    <property type="component" value="Unassembled WGS sequence"/>
</dbReference>
<dbReference type="CDD" id="cd00267">
    <property type="entry name" value="ABC_ATPase"/>
    <property type="match status" value="1"/>
</dbReference>
<dbReference type="SUPFAM" id="SSF52540">
    <property type="entry name" value="P-loop containing nucleoside triphosphate hydrolases"/>
    <property type="match status" value="1"/>
</dbReference>
<dbReference type="InterPro" id="IPR003593">
    <property type="entry name" value="AAA+_ATPase"/>
</dbReference>
<comment type="caution">
    <text evidence="2">The sequence shown here is derived from an EMBL/GenBank/DDBJ whole genome shotgun (WGS) entry which is preliminary data.</text>
</comment>
<evidence type="ECO:0000313" key="3">
    <source>
        <dbReference type="Proteomes" id="UP000234914"/>
    </source>
</evidence>
<reference evidence="2 3" key="1">
    <citation type="submission" date="2017-12" db="EMBL/GenBank/DDBJ databases">
        <title>Phylogenetic diversity of female urinary microbiome.</title>
        <authorList>
            <person name="Thomas-White K."/>
            <person name="Wolfe A.J."/>
        </authorList>
    </citation>
    <scope>NUCLEOTIDE SEQUENCE [LARGE SCALE GENOMIC DNA]</scope>
    <source>
        <strain evidence="2 3">UMB0416</strain>
    </source>
</reference>
<proteinExistence type="predicted"/>
<protein>
    <recommendedName>
        <fullName evidence="1">AAA+ ATPase domain-containing protein</fullName>
    </recommendedName>
</protein>
<organism evidence="2 3">
    <name type="scientific">Faucicola osloensis</name>
    <name type="common">Moraxella osloensis</name>
    <dbReference type="NCBI Taxonomy" id="34062"/>
    <lineage>
        <taxon>Bacteria</taxon>
        <taxon>Pseudomonadati</taxon>
        <taxon>Pseudomonadota</taxon>
        <taxon>Gammaproteobacteria</taxon>
        <taxon>Moraxellales</taxon>
        <taxon>Moraxellaceae</taxon>
        <taxon>Faucicola</taxon>
    </lineage>
</organism>
<dbReference type="Gene3D" id="3.40.50.300">
    <property type="entry name" value="P-loop containing nucleotide triphosphate hydrolases"/>
    <property type="match status" value="1"/>
</dbReference>
<dbReference type="AlphaFoldDB" id="A0A2I1RH85"/>
<dbReference type="PANTHER" id="PTHR32182">
    <property type="entry name" value="DNA REPLICATION AND REPAIR PROTEIN RECF"/>
    <property type="match status" value="1"/>
</dbReference>
<dbReference type="GO" id="GO:0006302">
    <property type="term" value="P:double-strand break repair"/>
    <property type="evidence" value="ECO:0007669"/>
    <property type="project" value="TreeGrafter"/>
</dbReference>
<dbReference type="SMART" id="SM00382">
    <property type="entry name" value="AAA"/>
    <property type="match status" value="1"/>
</dbReference>
<evidence type="ECO:0000313" key="2">
    <source>
        <dbReference type="EMBL" id="PKZ68495.1"/>
    </source>
</evidence>